<dbReference type="VEuPathDB" id="FungiDB:DFL_000301"/>
<feature type="domain" description="DUF7136" evidence="2">
    <location>
        <begin position="24"/>
        <end position="105"/>
    </location>
</feature>
<evidence type="ECO:0000313" key="4">
    <source>
        <dbReference type="Proteomes" id="UP000283090"/>
    </source>
</evidence>
<dbReference type="InterPro" id="IPR055560">
    <property type="entry name" value="DUF7136"/>
</dbReference>
<evidence type="ECO:0000313" key="3">
    <source>
        <dbReference type="EMBL" id="RVD89285.1"/>
    </source>
</evidence>
<keyword evidence="1" id="KW-0472">Membrane</keyword>
<reference evidence="3 4" key="1">
    <citation type="submission" date="2019-01" db="EMBL/GenBank/DDBJ databases">
        <title>Intercellular communication is required for trap formation in the nematode-trapping fungus Duddingtonia flagrans.</title>
        <authorList>
            <person name="Youssar L."/>
            <person name="Wernet V."/>
            <person name="Hensel N."/>
            <person name="Hildebrandt H.-G."/>
            <person name="Fischer R."/>
        </authorList>
    </citation>
    <scope>NUCLEOTIDE SEQUENCE [LARGE SCALE GENOMIC DNA]</scope>
    <source>
        <strain evidence="3 4">CBS H-5679</strain>
    </source>
</reference>
<protein>
    <recommendedName>
        <fullName evidence="2">DUF7136 domain-containing protein</fullName>
    </recommendedName>
</protein>
<dbReference type="AlphaFoldDB" id="A0A437ADB4"/>
<name>A0A437ADB4_ARTFL</name>
<evidence type="ECO:0000256" key="1">
    <source>
        <dbReference type="SAM" id="Phobius"/>
    </source>
</evidence>
<keyword evidence="1" id="KW-0812">Transmembrane</keyword>
<gene>
    <name evidence="3" type="ORF">DFL_000301</name>
</gene>
<dbReference type="EMBL" id="SAEB01000001">
    <property type="protein sequence ID" value="RVD89285.1"/>
    <property type="molecule type" value="Genomic_DNA"/>
</dbReference>
<accession>A0A437ADB4</accession>
<dbReference type="GeneID" id="93582612"/>
<feature type="transmembrane region" description="Helical" evidence="1">
    <location>
        <begin position="153"/>
        <end position="172"/>
    </location>
</feature>
<dbReference type="OrthoDB" id="4490227at2759"/>
<dbReference type="RefSeq" id="XP_067494829.1">
    <property type="nucleotide sequence ID" value="XM_067631880.1"/>
</dbReference>
<dbReference type="STRING" id="97331.A0A437ADB4"/>
<proteinExistence type="predicted"/>
<keyword evidence="4" id="KW-1185">Reference proteome</keyword>
<comment type="caution">
    <text evidence="3">The sequence shown here is derived from an EMBL/GenBank/DDBJ whole genome shotgun (WGS) entry which is preliminary data.</text>
</comment>
<dbReference type="Proteomes" id="UP000283090">
    <property type="component" value="Unassembled WGS sequence"/>
</dbReference>
<sequence length="173" mass="18269">MYLVSRAVWFLVGSLAYLGAVVNAAGVLEIDVVFPRTNETYAPTDKFPIVFALQNAGLAKHLTPSIHSSVRNGSNLESGFGNSIHDLTYANYSSEPYFVYHYVNVDTEGPLGTNERLIDTAAAASMSAVLHAALCKGLNAPADCTKENVAQQLVVAGVAIFAAAFGAIGFLLA</sequence>
<dbReference type="Pfam" id="PF23584">
    <property type="entry name" value="DUF7136"/>
    <property type="match status" value="1"/>
</dbReference>
<organism evidence="3 4">
    <name type="scientific">Arthrobotrys flagrans</name>
    <name type="common">Nematode-trapping fungus</name>
    <name type="synonym">Trichothecium flagrans</name>
    <dbReference type="NCBI Taxonomy" id="97331"/>
    <lineage>
        <taxon>Eukaryota</taxon>
        <taxon>Fungi</taxon>
        <taxon>Dikarya</taxon>
        <taxon>Ascomycota</taxon>
        <taxon>Pezizomycotina</taxon>
        <taxon>Orbiliomycetes</taxon>
        <taxon>Orbiliales</taxon>
        <taxon>Orbiliaceae</taxon>
        <taxon>Arthrobotrys</taxon>
    </lineage>
</organism>
<evidence type="ECO:0000259" key="2">
    <source>
        <dbReference type="Pfam" id="PF23584"/>
    </source>
</evidence>
<keyword evidence="1" id="KW-1133">Transmembrane helix</keyword>